<dbReference type="EMBL" id="JBAWKB010000001">
    <property type="protein sequence ID" value="MFH6771040.1"/>
    <property type="molecule type" value="Genomic_DNA"/>
</dbReference>
<comment type="caution">
    <text evidence="1">The sequence shown here is derived from an EMBL/GenBank/DDBJ whole genome shotgun (WGS) entry which is preliminary data.</text>
</comment>
<dbReference type="Proteomes" id="UP001610100">
    <property type="component" value="Unassembled WGS sequence"/>
</dbReference>
<dbReference type="RefSeq" id="WP_344739875.1">
    <property type="nucleotide sequence ID" value="NZ_BAABAY010000001.1"/>
</dbReference>
<reference evidence="1 2" key="1">
    <citation type="submission" date="2024-02" db="EMBL/GenBank/DDBJ databases">
        <title>A Gaetbulibacter species isolated from tidal flats and genomic insights of their niches.</title>
        <authorList>
            <person name="Ye Y."/>
        </authorList>
    </citation>
    <scope>NUCLEOTIDE SEQUENCE [LARGE SCALE GENOMIC DNA]</scope>
    <source>
        <strain evidence="1 2">KYW382</strain>
    </source>
</reference>
<proteinExistence type="predicted"/>
<protein>
    <submittedName>
        <fullName evidence="1">Uncharacterized protein</fullName>
    </submittedName>
</protein>
<evidence type="ECO:0000313" key="1">
    <source>
        <dbReference type="EMBL" id="MFH6771040.1"/>
    </source>
</evidence>
<sequence length="150" mass="17384">MKNWCPEKVPINRDEDYHTHYLGELEDGKLFFGCETFVFPKGFTSNSWQNERLEYVVVYLFDNDGNHIDTLFKLLGKSSDVKLGQSEHSLKSLLEPLGKLKFRNIEIKPFSTHIDGIKFGLIPNPETQSIELQPSSTISFFEPWDGEYFT</sequence>
<accession>A0ABW7MW36</accession>
<keyword evidence="2" id="KW-1185">Reference proteome</keyword>
<gene>
    <name evidence="1" type="ORF">V8G58_03765</name>
</gene>
<evidence type="ECO:0000313" key="2">
    <source>
        <dbReference type="Proteomes" id="UP001610100"/>
    </source>
</evidence>
<organism evidence="1 2">
    <name type="scientific">Gaetbulibacter aestuarii</name>
    <dbReference type="NCBI Taxonomy" id="1502358"/>
    <lineage>
        <taxon>Bacteria</taxon>
        <taxon>Pseudomonadati</taxon>
        <taxon>Bacteroidota</taxon>
        <taxon>Flavobacteriia</taxon>
        <taxon>Flavobacteriales</taxon>
        <taxon>Flavobacteriaceae</taxon>
        <taxon>Gaetbulibacter</taxon>
    </lineage>
</organism>
<name>A0ABW7MW36_9FLAO</name>